<sequence>MSSRRAQPAPAPKPWRVNAYVNGRSVGFHYEFDKLENISSNPTNVSFTSGCPYPTLVRCYTEANGGGYMSAANFAANSKENFNVGAFKSWEVLRR</sequence>
<protein>
    <submittedName>
        <fullName evidence="1">Uncharacterized protein</fullName>
    </submittedName>
</protein>
<reference evidence="1" key="1">
    <citation type="journal article" date="2023" name="Mol. Phylogenet. Evol.">
        <title>Genome-scale phylogeny and comparative genomics of the fungal order Sordariales.</title>
        <authorList>
            <person name="Hensen N."/>
            <person name="Bonometti L."/>
            <person name="Westerberg I."/>
            <person name="Brannstrom I.O."/>
            <person name="Guillou S."/>
            <person name="Cros-Aarteil S."/>
            <person name="Calhoun S."/>
            <person name="Haridas S."/>
            <person name="Kuo A."/>
            <person name="Mondo S."/>
            <person name="Pangilinan J."/>
            <person name="Riley R."/>
            <person name="LaButti K."/>
            <person name="Andreopoulos B."/>
            <person name="Lipzen A."/>
            <person name="Chen C."/>
            <person name="Yan M."/>
            <person name="Daum C."/>
            <person name="Ng V."/>
            <person name="Clum A."/>
            <person name="Steindorff A."/>
            <person name="Ohm R.A."/>
            <person name="Martin F."/>
            <person name="Silar P."/>
            <person name="Natvig D.O."/>
            <person name="Lalanne C."/>
            <person name="Gautier V."/>
            <person name="Ament-Velasquez S.L."/>
            <person name="Kruys A."/>
            <person name="Hutchinson M.I."/>
            <person name="Powell A.J."/>
            <person name="Barry K."/>
            <person name="Miller A.N."/>
            <person name="Grigoriev I.V."/>
            <person name="Debuchy R."/>
            <person name="Gladieux P."/>
            <person name="Hiltunen Thoren M."/>
            <person name="Johannesson H."/>
        </authorList>
    </citation>
    <scope>NUCLEOTIDE SEQUENCE</scope>
    <source>
        <strain evidence="1">CBS 141.50</strain>
    </source>
</reference>
<organism evidence="1 2">
    <name type="scientific">Dichotomopilus funicola</name>
    <dbReference type="NCBI Taxonomy" id="1934379"/>
    <lineage>
        <taxon>Eukaryota</taxon>
        <taxon>Fungi</taxon>
        <taxon>Dikarya</taxon>
        <taxon>Ascomycota</taxon>
        <taxon>Pezizomycotina</taxon>
        <taxon>Sordariomycetes</taxon>
        <taxon>Sordariomycetidae</taxon>
        <taxon>Sordariales</taxon>
        <taxon>Chaetomiaceae</taxon>
        <taxon>Dichotomopilus</taxon>
    </lineage>
</organism>
<evidence type="ECO:0000313" key="1">
    <source>
        <dbReference type="EMBL" id="KAK4140707.1"/>
    </source>
</evidence>
<dbReference type="EMBL" id="MU853625">
    <property type="protein sequence ID" value="KAK4140707.1"/>
    <property type="molecule type" value="Genomic_DNA"/>
</dbReference>
<comment type="caution">
    <text evidence="1">The sequence shown here is derived from an EMBL/GenBank/DDBJ whole genome shotgun (WGS) entry which is preliminary data.</text>
</comment>
<dbReference type="Proteomes" id="UP001302676">
    <property type="component" value="Unassembled WGS sequence"/>
</dbReference>
<dbReference type="AlphaFoldDB" id="A0AAN6ZJF8"/>
<accession>A0AAN6ZJF8</accession>
<name>A0AAN6ZJF8_9PEZI</name>
<dbReference type="RefSeq" id="XP_062634078.1">
    <property type="nucleotide sequence ID" value="XM_062781882.1"/>
</dbReference>
<keyword evidence="2" id="KW-1185">Reference proteome</keyword>
<proteinExistence type="predicted"/>
<gene>
    <name evidence="1" type="ORF">C8A04DRAFT_31797</name>
</gene>
<evidence type="ECO:0000313" key="2">
    <source>
        <dbReference type="Proteomes" id="UP001302676"/>
    </source>
</evidence>
<dbReference type="GeneID" id="87818495"/>
<reference evidence="1" key="2">
    <citation type="submission" date="2023-05" db="EMBL/GenBank/DDBJ databases">
        <authorList>
            <consortium name="Lawrence Berkeley National Laboratory"/>
            <person name="Steindorff A."/>
            <person name="Hensen N."/>
            <person name="Bonometti L."/>
            <person name="Westerberg I."/>
            <person name="Brannstrom I.O."/>
            <person name="Guillou S."/>
            <person name="Cros-Aarteil S."/>
            <person name="Calhoun S."/>
            <person name="Haridas S."/>
            <person name="Kuo A."/>
            <person name="Mondo S."/>
            <person name="Pangilinan J."/>
            <person name="Riley R."/>
            <person name="Labutti K."/>
            <person name="Andreopoulos B."/>
            <person name="Lipzen A."/>
            <person name="Chen C."/>
            <person name="Yanf M."/>
            <person name="Daum C."/>
            <person name="Ng V."/>
            <person name="Clum A."/>
            <person name="Ohm R."/>
            <person name="Martin F."/>
            <person name="Silar P."/>
            <person name="Natvig D."/>
            <person name="Lalanne C."/>
            <person name="Gautier V."/>
            <person name="Ament-Velasquez S.L."/>
            <person name="Kruys A."/>
            <person name="Hutchinson M.I."/>
            <person name="Powell A.J."/>
            <person name="Barry K."/>
            <person name="Miller A.N."/>
            <person name="Grigoriev I.V."/>
            <person name="Debuchy R."/>
            <person name="Gladieux P."/>
            <person name="Thoren M.H."/>
            <person name="Johannesson H."/>
        </authorList>
    </citation>
    <scope>NUCLEOTIDE SEQUENCE</scope>
    <source>
        <strain evidence="1">CBS 141.50</strain>
    </source>
</reference>